<dbReference type="Pfam" id="PF07591">
    <property type="entry name" value="PT-HINT"/>
    <property type="match status" value="1"/>
</dbReference>
<proteinExistence type="predicted"/>
<name>W4VC38_9FIRM</name>
<protein>
    <recommendedName>
        <fullName evidence="3">Intein C-terminal splicing domain-containing protein</fullName>
    </recommendedName>
</protein>
<dbReference type="STRING" id="1294263.JCM21531_4613"/>
<evidence type="ECO:0000313" key="1">
    <source>
        <dbReference type="EMBL" id="GAE90950.1"/>
    </source>
</evidence>
<dbReference type="Proteomes" id="UP000019109">
    <property type="component" value="Unassembled WGS sequence"/>
</dbReference>
<accession>W4VC38</accession>
<keyword evidence="2" id="KW-1185">Reference proteome</keyword>
<dbReference type="PROSITE" id="PS50818">
    <property type="entry name" value="INTEIN_C_TER"/>
    <property type="match status" value="1"/>
</dbReference>
<dbReference type="InterPro" id="IPR030934">
    <property type="entry name" value="Intein_C"/>
</dbReference>
<dbReference type="InterPro" id="IPR036844">
    <property type="entry name" value="Hint_dom_sf"/>
</dbReference>
<evidence type="ECO:0000313" key="2">
    <source>
        <dbReference type="Proteomes" id="UP000019109"/>
    </source>
</evidence>
<organism evidence="1 2">
    <name type="scientific">Acetivibrio straminisolvens JCM 21531</name>
    <dbReference type="NCBI Taxonomy" id="1294263"/>
    <lineage>
        <taxon>Bacteria</taxon>
        <taxon>Bacillati</taxon>
        <taxon>Bacillota</taxon>
        <taxon>Clostridia</taxon>
        <taxon>Eubacteriales</taxon>
        <taxon>Oscillospiraceae</taxon>
        <taxon>Acetivibrio</taxon>
    </lineage>
</organism>
<dbReference type="SUPFAM" id="SSF51294">
    <property type="entry name" value="Hedgehog/intein (Hint) domain"/>
    <property type="match status" value="1"/>
</dbReference>
<comment type="caution">
    <text evidence="1">The sequence shown here is derived from an EMBL/GenBank/DDBJ whole genome shotgun (WGS) entry which is preliminary data.</text>
</comment>
<dbReference type="EMBL" id="BAVR01000115">
    <property type="protein sequence ID" value="GAE90950.1"/>
    <property type="molecule type" value="Genomic_DNA"/>
</dbReference>
<evidence type="ECO:0008006" key="3">
    <source>
        <dbReference type="Google" id="ProtNLM"/>
    </source>
</evidence>
<gene>
    <name evidence="1" type="ORF">JCM21531_4613</name>
</gene>
<reference evidence="1" key="1">
    <citation type="journal article" date="2014" name="Genome Announc.">
        <title>Draft Genome Sequence of Clostridium straminisolvens Strain JCM 21531T, Isolated from a Cellulose-Degrading Bacterial Community.</title>
        <authorList>
            <person name="Yuki M."/>
            <person name="Oshima K."/>
            <person name="Suda W."/>
            <person name="Sakamoto M."/>
            <person name="Kitamura K."/>
            <person name="Iida T."/>
            <person name="Hattori M."/>
            <person name="Ohkuma M."/>
        </authorList>
    </citation>
    <scope>NUCLEOTIDE SEQUENCE [LARGE SCALE GENOMIC DNA]</scope>
    <source>
        <strain evidence="1">JCM 21531</strain>
    </source>
</reference>
<dbReference type="Gene3D" id="2.170.16.10">
    <property type="entry name" value="Hedgehog/Intein (Hint) domain"/>
    <property type="match status" value="1"/>
</dbReference>
<sequence>MVVEEKKLEITDEFVKVYNFKVNDFHTYHVGNDGILVHNANYKTETGKIDIEVSKSDLDQYRQRLGVSETHTVAVGKTDVPGLEGQTFCGASPKVRQEAGLPSLDKIAPNREIKAPTNVPLNRNHAEEELMHEFVEAVKKAGLKPDEVRGTLNIIQSNPRGVCPTCLQELSDPNVSPGCI</sequence>
<dbReference type="AlphaFoldDB" id="W4VC38"/>